<comment type="caution">
    <text evidence="2">The sequence shown here is derived from an EMBL/GenBank/DDBJ whole genome shotgun (WGS) entry which is preliminary data.</text>
</comment>
<gene>
    <name evidence="2" type="ORF">B9Z19DRAFT_1133316</name>
</gene>
<accession>A0A2T6ZG75</accession>
<keyword evidence="1" id="KW-0472">Membrane</keyword>
<evidence type="ECO:0000256" key="1">
    <source>
        <dbReference type="SAM" id="Phobius"/>
    </source>
</evidence>
<organism evidence="2 3">
    <name type="scientific">Tuber borchii</name>
    <name type="common">White truffle</name>
    <dbReference type="NCBI Taxonomy" id="42251"/>
    <lineage>
        <taxon>Eukaryota</taxon>
        <taxon>Fungi</taxon>
        <taxon>Dikarya</taxon>
        <taxon>Ascomycota</taxon>
        <taxon>Pezizomycotina</taxon>
        <taxon>Pezizomycetes</taxon>
        <taxon>Pezizales</taxon>
        <taxon>Tuberaceae</taxon>
        <taxon>Tuber</taxon>
    </lineage>
</organism>
<sequence>MTWIFNQPARRLALRSGTRAFSMSRTSLLKPSASLRGFLIDDYAPPAKVKPKSDLDISKEILQKRMHLGILQLQMKELRRSIFWARVDRCRARRKRFTGMLGDPIGACILTASWGYVAYMLWMIFRMVLWP</sequence>
<keyword evidence="1" id="KW-1133">Transmembrane helix</keyword>
<evidence type="ECO:0000313" key="2">
    <source>
        <dbReference type="EMBL" id="PUU74424.1"/>
    </source>
</evidence>
<keyword evidence="1" id="KW-0812">Transmembrane</keyword>
<proteinExistence type="predicted"/>
<evidence type="ECO:0000313" key="3">
    <source>
        <dbReference type="Proteomes" id="UP000244722"/>
    </source>
</evidence>
<dbReference type="AlphaFoldDB" id="A0A2T6ZG75"/>
<name>A0A2T6ZG75_TUBBO</name>
<dbReference type="EMBL" id="NESQ01000300">
    <property type="protein sequence ID" value="PUU74424.1"/>
    <property type="molecule type" value="Genomic_DNA"/>
</dbReference>
<keyword evidence="3" id="KW-1185">Reference proteome</keyword>
<reference evidence="2 3" key="1">
    <citation type="submission" date="2017-04" db="EMBL/GenBank/DDBJ databases">
        <title>Draft genome sequence of Tuber borchii Vittad., a whitish edible truffle.</title>
        <authorList>
            <consortium name="DOE Joint Genome Institute"/>
            <person name="Murat C."/>
            <person name="Kuo A."/>
            <person name="Barry K.W."/>
            <person name="Clum A."/>
            <person name="Dockter R.B."/>
            <person name="Fauchery L."/>
            <person name="Iotti M."/>
            <person name="Kohler A."/>
            <person name="Labutti K."/>
            <person name="Lindquist E.A."/>
            <person name="Lipzen A."/>
            <person name="Ohm R.A."/>
            <person name="Wang M."/>
            <person name="Grigoriev I.V."/>
            <person name="Zambonelli A."/>
            <person name="Martin F.M."/>
        </authorList>
    </citation>
    <scope>NUCLEOTIDE SEQUENCE [LARGE SCALE GENOMIC DNA]</scope>
    <source>
        <strain evidence="2 3">Tbo3840</strain>
    </source>
</reference>
<feature type="transmembrane region" description="Helical" evidence="1">
    <location>
        <begin position="101"/>
        <end position="125"/>
    </location>
</feature>
<dbReference type="Proteomes" id="UP000244722">
    <property type="component" value="Unassembled WGS sequence"/>
</dbReference>
<protein>
    <submittedName>
        <fullName evidence="2">Uncharacterized protein</fullName>
    </submittedName>
</protein>